<dbReference type="GO" id="GO:0050661">
    <property type="term" value="F:NADP binding"/>
    <property type="evidence" value="ECO:0007669"/>
    <property type="project" value="TreeGrafter"/>
</dbReference>
<comment type="function">
    <text evidence="6">Catalyzes the NADPH-dependent reduction of ketopantoate into pantoic acid.</text>
</comment>
<evidence type="ECO:0000256" key="1">
    <source>
        <dbReference type="ARBA" id="ARBA00007870"/>
    </source>
</evidence>
<dbReference type="InterPro" id="IPR003710">
    <property type="entry name" value="ApbA"/>
</dbReference>
<proteinExistence type="inferred from homology"/>
<dbReference type="InterPro" id="IPR013752">
    <property type="entry name" value="KPA_reductase"/>
</dbReference>
<evidence type="ECO:0000256" key="4">
    <source>
        <dbReference type="ARBA" id="ARBA00023002"/>
    </source>
</evidence>
<dbReference type="PANTHER" id="PTHR43765:SF2">
    <property type="entry name" value="2-DEHYDROPANTOATE 2-REDUCTASE"/>
    <property type="match status" value="1"/>
</dbReference>
<dbReference type="Gene3D" id="3.40.50.720">
    <property type="entry name" value="NAD(P)-binding Rossmann-like Domain"/>
    <property type="match status" value="1"/>
</dbReference>
<feature type="domain" description="Ketopantoate reductase C-terminal" evidence="8">
    <location>
        <begin position="197"/>
        <end position="323"/>
    </location>
</feature>
<dbReference type="GO" id="GO:0015940">
    <property type="term" value="P:pantothenate biosynthetic process"/>
    <property type="evidence" value="ECO:0007669"/>
    <property type="project" value="InterPro"/>
</dbReference>
<dbReference type="OrthoDB" id="73846at2759"/>
<dbReference type="STRING" id="45357.A0A2V1AWQ8"/>
<evidence type="ECO:0000256" key="5">
    <source>
        <dbReference type="ARBA" id="ARBA00032024"/>
    </source>
</evidence>
<name>A0A2V1AWQ8_9ASCO</name>
<gene>
    <name evidence="9" type="ORF">CXQ85_004891</name>
</gene>
<sequence>MSVKILGAGAMGSLVGHELARSGRVAPVLLFRFKERLDRFSADGSKITVVRTQDENVESSTAVMEGELAPSGLSNEKIQNLVVSTKSYATIDALKPYVPYLDESSNVLILQNGMGMAEKLKGAFWAASSSKIPTFYEAISTHGAYKPSPNIVNHVGLGKLTISPAGINTGSVNEKPELVKALLDCHRLNACCVSQDDMLLTQMEKLIVNACINPLSALLDCLNGDLLYGSQVVPIMKRVIAEALDCFGVEFGKRIADIDGAKTFLNRERLLNSVLKICKDTAQNSSSMREDVRHMRTTEVEAINGYIWDLGKKHSVPTPVNRMSL</sequence>
<evidence type="ECO:0000313" key="9">
    <source>
        <dbReference type="EMBL" id="PVH22219.1"/>
    </source>
</evidence>
<accession>A0A2V1AWQ8</accession>
<keyword evidence="4 6" id="KW-0560">Oxidoreductase</keyword>
<dbReference type="InterPro" id="IPR013332">
    <property type="entry name" value="KPR_N"/>
</dbReference>
<evidence type="ECO:0000313" key="10">
    <source>
        <dbReference type="Proteomes" id="UP000244309"/>
    </source>
</evidence>
<dbReference type="VEuPathDB" id="FungiDB:CXQ85_004891"/>
<dbReference type="InterPro" id="IPR050838">
    <property type="entry name" value="Ketopantoate_reductase"/>
</dbReference>
<dbReference type="Pfam" id="PF02558">
    <property type="entry name" value="ApbA"/>
    <property type="match status" value="1"/>
</dbReference>
<dbReference type="NCBIfam" id="TIGR00745">
    <property type="entry name" value="apbA_panE"/>
    <property type="match status" value="1"/>
</dbReference>
<dbReference type="EMBL" id="PKFO01000006">
    <property type="protein sequence ID" value="PVH22219.1"/>
    <property type="molecule type" value="Genomic_DNA"/>
</dbReference>
<dbReference type="RefSeq" id="XP_025343159.1">
    <property type="nucleotide sequence ID" value="XM_025488497.1"/>
</dbReference>
<dbReference type="PANTHER" id="PTHR43765">
    <property type="entry name" value="2-DEHYDROPANTOATE 2-REDUCTASE-RELATED"/>
    <property type="match status" value="1"/>
</dbReference>
<protein>
    <recommendedName>
        <fullName evidence="2 6">2-dehydropantoate 2-reductase</fullName>
        <ecNumber evidence="2 6">1.1.1.169</ecNumber>
    </recommendedName>
    <alternativeName>
        <fullName evidence="5 6">Ketopantoate reductase</fullName>
    </alternativeName>
</protein>
<organism evidence="9 10">
    <name type="scientific">Candidozyma haemuli</name>
    <dbReference type="NCBI Taxonomy" id="45357"/>
    <lineage>
        <taxon>Eukaryota</taxon>
        <taxon>Fungi</taxon>
        <taxon>Dikarya</taxon>
        <taxon>Ascomycota</taxon>
        <taxon>Saccharomycotina</taxon>
        <taxon>Pichiomycetes</taxon>
        <taxon>Metschnikowiaceae</taxon>
        <taxon>Candidozyma</taxon>
    </lineage>
</organism>
<dbReference type="GO" id="GO:0008677">
    <property type="term" value="F:2-dehydropantoate 2-reductase activity"/>
    <property type="evidence" value="ECO:0007669"/>
    <property type="project" value="UniProtKB-EC"/>
</dbReference>
<keyword evidence="3 6" id="KW-0521">NADP</keyword>
<evidence type="ECO:0000259" key="8">
    <source>
        <dbReference type="Pfam" id="PF08546"/>
    </source>
</evidence>
<feature type="domain" description="Ketopantoate reductase N-terminal" evidence="7">
    <location>
        <begin position="5"/>
        <end position="164"/>
    </location>
</feature>
<dbReference type="SUPFAM" id="SSF51735">
    <property type="entry name" value="NAD(P)-binding Rossmann-fold domains"/>
    <property type="match status" value="1"/>
</dbReference>
<dbReference type="Gene3D" id="1.10.1040.10">
    <property type="entry name" value="N-(1-d-carboxylethyl)-l-norvaline Dehydrogenase, domain 2"/>
    <property type="match status" value="1"/>
</dbReference>
<comment type="caution">
    <text evidence="9">The sequence shown here is derived from an EMBL/GenBank/DDBJ whole genome shotgun (WGS) entry which is preliminary data.</text>
</comment>
<reference evidence="9 10" key="1">
    <citation type="submission" date="2017-12" db="EMBL/GenBank/DDBJ databases">
        <title>Genome Sequence of a Multidrug-Resistant Candida haemulonii Isolate from a Patient with Chronic Leg Ulcers in Israel.</title>
        <authorList>
            <person name="Chow N.A."/>
            <person name="Gade L."/>
            <person name="Batra D."/>
            <person name="Rowe L.A."/>
            <person name="Ben-Ami R."/>
            <person name="Loparev V.N."/>
            <person name="Litvintseva A.P."/>
        </authorList>
    </citation>
    <scope>NUCLEOTIDE SEQUENCE [LARGE SCALE GENOMIC DNA]</scope>
    <source>
        <strain evidence="9 10">B11899</strain>
    </source>
</reference>
<evidence type="ECO:0000256" key="3">
    <source>
        <dbReference type="ARBA" id="ARBA00022857"/>
    </source>
</evidence>
<dbReference type="SUPFAM" id="SSF48179">
    <property type="entry name" value="6-phosphogluconate dehydrogenase C-terminal domain-like"/>
    <property type="match status" value="1"/>
</dbReference>
<comment type="catalytic activity">
    <reaction evidence="6">
        <text>(R)-pantoate + NADP(+) = 2-dehydropantoate + NADPH + H(+)</text>
        <dbReference type="Rhea" id="RHEA:16233"/>
        <dbReference type="ChEBI" id="CHEBI:11561"/>
        <dbReference type="ChEBI" id="CHEBI:15378"/>
        <dbReference type="ChEBI" id="CHEBI:15980"/>
        <dbReference type="ChEBI" id="CHEBI:57783"/>
        <dbReference type="ChEBI" id="CHEBI:58349"/>
        <dbReference type="EC" id="1.1.1.169"/>
    </reaction>
</comment>
<comment type="similarity">
    <text evidence="1 6">Belongs to the ketopantoate reductase family.</text>
</comment>
<dbReference type="Pfam" id="PF08546">
    <property type="entry name" value="ApbA_C"/>
    <property type="match status" value="1"/>
</dbReference>
<keyword evidence="10" id="KW-1185">Reference proteome</keyword>
<dbReference type="InterPro" id="IPR013328">
    <property type="entry name" value="6PGD_dom2"/>
</dbReference>
<dbReference type="InterPro" id="IPR036291">
    <property type="entry name" value="NAD(P)-bd_dom_sf"/>
</dbReference>
<evidence type="ECO:0000256" key="2">
    <source>
        <dbReference type="ARBA" id="ARBA00013014"/>
    </source>
</evidence>
<dbReference type="GO" id="GO:0005739">
    <property type="term" value="C:mitochondrion"/>
    <property type="evidence" value="ECO:0007669"/>
    <property type="project" value="TreeGrafter"/>
</dbReference>
<evidence type="ECO:0000259" key="7">
    <source>
        <dbReference type="Pfam" id="PF02558"/>
    </source>
</evidence>
<dbReference type="GeneID" id="37010221"/>
<dbReference type="Proteomes" id="UP000244309">
    <property type="component" value="Unassembled WGS sequence"/>
</dbReference>
<dbReference type="InterPro" id="IPR008927">
    <property type="entry name" value="6-PGluconate_DH-like_C_sf"/>
</dbReference>
<dbReference type="EC" id="1.1.1.169" evidence="2 6"/>
<evidence type="ECO:0000256" key="6">
    <source>
        <dbReference type="RuleBase" id="RU362068"/>
    </source>
</evidence>
<dbReference type="AlphaFoldDB" id="A0A2V1AWQ8"/>